<organism evidence="2">
    <name type="scientific">marine sediment metagenome</name>
    <dbReference type="NCBI Taxonomy" id="412755"/>
    <lineage>
        <taxon>unclassified sequences</taxon>
        <taxon>metagenomes</taxon>
        <taxon>ecological metagenomes</taxon>
    </lineage>
</organism>
<keyword evidence="1" id="KW-1133">Transmembrane helix</keyword>
<dbReference type="EMBL" id="LAZR01039966">
    <property type="protein sequence ID" value="KKL15689.1"/>
    <property type="molecule type" value="Genomic_DNA"/>
</dbReference>
<sequence>MATSIILTVANALLVILWILLWRWTRQLNKENVHLLKRVGELHEETRTLLKLEK</sequence>
<dbReference type="AlphaFoldDB" id="A0A0F9B1C5"/>
<evidence type="ECO:0000256" key="1">
    <source>
        <dbReference type="SAM" id="Phobius"/>
    </source>
</evidence>
<reference evidence="2" key="1">
    <citation type="journal article" date="2015" name="Nature">
        <title>Complex archaea that bridge the gap between prokaryotes and eukaryotes.</title>
        <authorList>
            <person name="Spang A."/>
            <person name="Saw J.H."/>
            <person name="Jorgensen S.L."/>
            <person name="Zaremba-Niedzwiedzka K."/>
            <person name="Martijn J."/>
            <person name="Lind A.E."/>
            <person name="van Eijk R."/>
            <person name="Schleper C."/>
            <person name="Guy L."/>
            <person name="Ettema T.J."/>
        </authorList>
    </citation>
    <scope>NUCLEOTIDE SEQUENCE</scope>
</reference>
<comment type="caution">
    <text evidence="2">The sequence shown here is derived from an EMBL/GenBank/DDBJ whole genome shotgun (WGS) entry which is preliminary data.</text>
</comment>
<gene>
    <name evidence="2" type="ORF">LCGC14_2503070</name>
</gene>
<evidence type="ECO:0000313" key="2">
    <source>
        <dbReference type="EMBL" id="KKL15689.1"/>
    </source>
</evidence>
<keyword evidence="1" id="KW-0472">Membrane</keyword>
<proteinExistence type="predicted"/>
<keyword evidence="1" id="KW-0812">Transmembrane</keyword>
<protein>
    <submittedName>
        <fullName evidence="2">Uncharacterized protein</fullName>
    </submittedName>
</protein>
<feature type="transmembrane region" description="Helical" evidence="1">
    <location>
        <begin position="6"/>
        <end position="24"/>
    </location>
</feature>
<name>A0A0F9B1C5_9ZZZZ</name>
<accession>A0A0F9B1C5</accession>